<keyword evidence="4" id="KW-0677">Repeat</keyword>
<dbReference type="InterPro" id="IPR032675">
    <property type="entry name" value="LRR_dom_sf"/>
</dbReference>
<dbReference type="GO" id="GO:0016020">
    <property type="term" value="C:membrane"/>
    <property type="evidence" value="ECO:0007669"/>
    <property type="project" value="UniProtKB-SubCell"/>
</dbReference>
<evidence type="ECO:0000259" key="7">
    <source>
        <dbReference type="PROSITE" id="PS50011"/>
    </source>
</evidence>
<dbReference type="Pfam" id="PF00560">
    <property type="entry name" value="LRR_1"/>
    <property type="match status" value="2"/>
</dbReference>
<dbReference type="InterPro" id="IPR051809">
    <property type="entry name" value="Plant_receptor-like_S/T_kinase"/>
</dbReference>
<dbReference type="EMBL" id="KI536726">
    <property type="protein sequence ID" value="ESR49573.1"/>
    <property type="molecule type" value="Genomic_DNA"/>
</dbReference>
<dbReference type="InterPro" id="IPR001611">
    <property type="entry name" value="Leu-rich_rpt"/>
</dbReference>
<dbReference type="SMART" id="SM00220">
    <property type="entry name" value="S_TKc"/>
    <property type="match status" value="1"/>
</dbReference>
<dbReference type="PROSITE" id="PS00108">
    <property type="entry name" value="PROTEIN_KINASE_ST"/>
    <property type="match status" value="1"/>
</dbReference>
<sequence>MSNLKVLLRIDLSTNNFSCVFPTTIEYNRLQDSLRNSIGDLTSLKSLDLSNNNFSGAIPIPLEKLLDLKDLNLSFNTLEGKIPRPFRNFLEVFNLISRGGFGSIYKARIQDGMEVVVKGFNLQYGGAFKNLDVECNMMKIIRHQNLIKIISSCSKDDFKALILEYMPHGSLGKCLSTSNYILDFFQRLHIMIDVASAVEYLHFGHSTHVIIHCDLKSSNVLLDDNMRRKSIRNGDVYNFRIMIMETFSGKKPTINFFHGEMTLKHWVNDLLPNSVMEVVGANLLSREDKHFMTKEQCMSFVFNLAMECTVESPKQRINAKETVTRFLK</sequence>
<dbReference type="InParanoid" id="V4SP26"/>
<evidence type="ECO:0000256" key="5">
    <source>
        <dbReference type="ARBA" id="ARBA00022989"/>
    </source>
</evidence>
<gene>
    <name evidence="8" type="ORF">CICLE_v10033430mg</name>
</gene>
<dbReference type="Proteomes" id="UP000030687">
    <property type="component" value="Unassembled WGS sequence"/>
</dbReference>
<dbReference type="PANTHER" id="PTHR27008:SF398">
    <property type="entry name" value="PROTEIN KINASE DOMAIN-CONTAINING PROTEIN"/>
    <property type="match status" value="1"/>
</dbReference>
<dbReference type="Gramene" id="ESR49573">
    <property type="protein sequence ID" value="ESR49573"/>
    <property type="gene ID" value="CICLE_v10033430mg"/>
</dbReference>
<evidence type="ECO:0000256" key="6">
    <source>
        <dbReference type="ARBA" id="ARBA00023136"/>
    </source>
</evidence>
<dbReference type="InterPro" id="IPR000719">
    <property type="entry name" value="Prot_kinase_dom"/>
</dbReference>
<dbReference type="PRINTS" id="PR00019">
    <property type="entry name" value="LEURICHRPT"/>
</dbReference>
<keyword evidence="3" id="KW-0812">Transmembrane</keyword>
<feature type="domain" description="Protein kinase" evidence="7">
    <location>
        <begin position="90"/>
        <end position="328"/>
    </location>
</feature>
<evidence type="ECO:0000256" key="1">
    <source>
        <dbReference type="ARBA" id="ARBA00004370"/>
    </source>
</evidence>
<dbReference type="Pfam" id="PF00069">
    <property type="entry name" value="Pkinase"/>
    <property type="match status" value="1"/>
</dbReference>
<dbReference type="Gene3D" id="1.10.510.10">
    <property type="entry name" value="Transferase(Phosphotransferase) domain 1"/>
    <property type="match status" value="2"/>
</dbReference>
<evidence type="ECO:0000256" key="3">
    <source>
        <dbReference type="ARBA" id="ARBA00022692"/>
    </source>
</evidence>
<evidence type="ECO:0000313" key="8">
    <source>
        <dbReference type="EMBL" id="ESR49573.1"/>
    </source>
</evidence>
<keyword evidence="6" id="KW-0472">Membrane</keyword>
<comment type="subcellular location">
    <subcellularLocation>
        <location evidence="1">Membrane</location>
    </subcellularLocation>
</comment>
<dbReference type="SUPFAM" id="SSF56112">
    <property type="entry name" value="Protein kinase-like (PK-like)"/>
    <property type="match status" value="1"/>
</dbReference>
<dbReference type="KEGG" id="cic:CICLE_v10033430mg"/>
<name>V4SP26_CITCL</name>
<protein>
    <recommendedName>
        <fullName evidence="7">Protein kinase domain-containing protein</fullName>
    </recommendedName>
</protein>
<dbReference type="InterPro" id="IPR011009">
    <property type="entry name" value="Kinase-like_dom_sf"/>
</dbReference>
<keyword evidence="5" id="KW-1133">Transmembrane helix</keyword>
<dbReference type="InterPro" id="IPR008271">
    <property type="entry name" value="Ser/Thr_kinase_AS"/>
</dbReference>
<dbReference type="GO" id="GO:0005524">
    <property type="term" value="F:ATP binding"/>
    <property type="evidence" value="ECO:0007669"/>
    <property type="project" value="InterPro"/>
</dbReference>
<dbReference type="Gene3D" id="3.80.10.10">
    <property type="entry name" value="Ribonuclease Inhibitor"/>
    <property type="match status" value="1"/>
</dbReference>
<reference evidence="8 9" key="1">
    <citation type="submission" date="2013-10" db="EMBL/GenBank/DDBJ databases">
        <authorList>
            <consortium name="International Citrus Genome Consortium"/>
            <person name="Jenkins J."/>
            <person name="Schmutz J."/>
            <person name="Prochnik S."/>
            <person name="Rokhsar D."/>
            <person name="Gmitter F."/>
            <person name="Ollitrault P."/>
            <person name="Machado M."/>
            <person name="Talon M."/>
            <person name="Wincker P."/>
            <person name="Jaillon O."/>
            <person name="Morgante M."/>
        </authorList>
    </citation>
    <scope>NUCLEOTIDE SEQUENCE</scope>
    <source>
        <strain evidence="9">cv. Clemenules</strain>
    </source>
</reference>
<accession>V4SP26</accession>
<dbReference type="eggNOG" id="ENOG502QPYS">
    <property type="taxonomic scope" value="Eukaryota"/>
</dbReference>
<dbReference type="PANTHER" id="PTHR27008">
    <property type="entry name" value="OS04G0122200 PROTEIN"/>
    <property type="match status" value="1"/>
</dbReference>
<keyword evidence="9" id="KW-1185">Reference proteome</keyword>
<proteinExistence type="predicted"/>
<dbReference type="GO" id="GO:0004672">
    <property type="term" value="F:protein kinase activity"/>
    <property type="evidence" value="ECO:0007669"/>
    <property type="project" value="InterPro"/>
</dbReference>
<organism evidence="8 9">
    <name type="scientific">Citrus clementina</name>
    <name type="common">Clementine</name>
    <name type="synonym">Citrus deliciosa x Citrus sinensis</name>
    <dbReference type="NCBI Taxonomy" id="85681"/>
    <lineage>
        <taxon>Eukaryota</taxon>
        <taxon>Viridiplantae</taxon>
        <taxon>Streptophyta</taxon>
        <taxon>Embryophyta</taxon>
        <taxon>Tracheophyta</taxon>
        <taxon>Spermatophyta</taxon>
        <taxon>Magnoliopsida</taxon>
        <taxon>eudicotyledons</taxon>
        <taxon>Gunneridae</taxon>
        <taxon>Pentapetalae</taxon>
        <taxon>rosids</taxon>
        <taxon>malvids</taxon>
        <taxon>Sapindales</taxon>
        <taxon>Rutaceae</taxon>
        <taxon>Aurantioideae</taxon>
        <taxon>Citrus</taxon>
    </lineage>
</organism>
<dbReference type="AlphaFoldDB" id="V4SP26"/>
<dbReference type="Gene3D" id="3.30.200.20">
    <property type="entry name" value="Phosphorylase Kinase, domain 1"/>
    <property type="match status" value="1"/>
</dbReference>
<dbReference type="PROSITE" id="PS50011">
    <property type="entry name" value="PROTEIN_KINASE_DOM"/>
    <property type="match status" value="1"/>
</dbReference>
<evidence type="ECO:0000313" key="9">
    <source>
        <dbReference type="Proteomes" id="UP000030687"/>
    </source>
</evidence>
<evidence type="ECO:0000256" key="4">
    <source>
        <dbReference type="ARBA" id="ARBA00022737"/>
    </source>
</evidence>
<dbReference type="SUPFAM" id="SSF52058">
    <property type="entry name" value="L domain-like"/>
    <property type="match status" value="1"/>
</dbReference>
<evidence type="ECO:0000256" key="2">
    <source>
        <dbReference type="ARBA" id="ARBA00022614"/>
    </source>
</evidence>
<dbReference type="OMA" id="FRIMIME"/>
<keyword evidence="2" id="KW-0433">Leucine-rich repeat</keyword>